<dbReference type="Proteomes" id="UP000585272">
    <property type="component" value="Unassembled WGS sequence"/>
</dbReference>
<dbReference type="Gene3D" id="1.10.30.50">
    <property type="match status" value="1"/>
</dbReference>
<dbReference type="CDD" id="cd00085">
    <property type="entry name" value="HNHc"/>
    <property type="match status" value="1"/>
</dbReference>
<dbReference type="InterPro" id="IPR002711">
    <property type="entry name" value="HNH"/>
</dbReference>
<dbReference type="RefSeq" id="WP_183342893.1">
    <property type="nucleotide sequence ID" value="NZ_JACHNU010000003.1"/>
</dbReference>
<sequence length="134" mass="15340">MTARPCIERLPDGRGCPEYAEPGGSRCAGHEAEHERNRRTPSQRVTETQRWRKLRRHLIATRPHVCGICGKRILHERDIEADHVVEVVNGGRPYDPANVQLTHKRCNRAKRARAIRRPSPAGRGYRPPWTLGED</sequence>
<protein>
    <submittedName>
        <fullName evidence="3">5-methylcytosine-specific restriction endonuclease McrA</fullName>
    </submittedName>
</protein>
<dbReference type="GO" id="GO:0008270">
    <property type="term" value="F:zinc ion binding"/>
    <property type="evidence" value="ECO:0007669"/>
    <property type="project" value="InterPro"/>
</dbReference>
<comment type="caution">
    <text evidence="3">The sequence shown here is derived from an EMBL/GenBank/DDBJ whole genome shotgun (WGS) entry which is preliminary data.</text>
</comment>
<organism evidence="3 4">
    <name type="scientific">Conexibacter arvalis</name>
    <dbReference type="NCBI Taxonomy" id="912552"/>
    <lineage>
        <taxon>Bacteria</taxon>
        <taxon>Bacillati</taxon>
        <taxon>Actinomycetota</taxon>
        <taxon>Thermoleophilia</taxon>
        <taxon>Solirubrobacterales</taxon>
        <taxon>Conexibacteraceae</taxon>
        <taxon>Conexibacter</taxon>
    </lineage>
</organism>
<dbReference type="Pfam" id="PF01844">
    <property type="entry name" value="HNH"/>
    <property type="match status" value="1"/>
</dbReference>
<evidence type="ECO:0000313" key="3">
    <source>
        <dbReference type="EMBL" id="MBB4663165.1"/>
    </source>
</evidence>
<dbReference type="InterPro" id="IPR003615">
    <property type="entry name" value="HNH_nuc"/>
</dbReference>
<feature type="compositionally biased region" description="Basic and acidic residues" evidence="1">
    <location>
        <begin position="28"/>
        <end position="38"/>
    </location>
</feature>
<evidence type="ECO:0000259" key="2">
    <source>
        <dbReference type="SMART" id="SM00507"/>
    </source>
</evidence>
<proteinExistence type="predicted"/>
<gene>
    <name evidence="3" type="ORF">BDZ31_002754</name>
</gene>
<dbReference type="SMART" id="SM00507">
    <property type="entry name" value="HNHc"/>
    <property type="match status" value="1"/>
</dbReference>
<reference evidence="3 4" key="1">
    <citation type="submission" date="2020-08" db="EMBL/GenBank/DDBJ databases">
        <title>Genomic Encyclopedia of Archaeal and Bacterial Type Strains, Phase II (KMG-II): from individual species to whole genera.</title>
        <authorList>
            <person name="Goeker M."/>
        </authorList>
    </citation>
    <scope>NUCLEOTIDE SEQUENCE [LARGE SCALE GENOMIC DNA]</scope>
    <source>
        <strain evidence="3 4">DSM 23288</strain>
    </source>
</reference>
<accession>A0A840IFQ0</accession>
<keyword evidence="4" id="KW-1185">Reference proteome</keyword>
<dbReference type="AlphaFoldDB" id="A0A840IFQ0"/>
<feature type="region of interest" description="Disordered" evidence="1">
    <location>
        <begin position="21"/>
        <end position="49"/>
    </location>
</feature>
<dbReference type="GO" id="GO:0003676">
    <property type="term" value="F:nucleic acid binding"/>
    <property type="evidence" value="ECO:0007669"/>
    <property type="project" value="InterPro"/>
</dbReference>
<keyword evidence="3" id="KW-0255">Endonuclease</keyword>
<dbReference type="GO" id="GO:0004519">
    <property type="term" value="F:endonuclease activity"/>
    <property type="evidence" value="ECO:0007669"/>
    <property type="project" value="UniProtKB-KW"/>
</dbReference>
<evidence type="ECO:0000256" key="1">
    <source>
        <dbReference type="SAM" id="MobiDB-lite"/>
    </source>
</evidence>
<dbReference type="EMBL" id="JACHNU010000003">
    <property type="protein sequence ID" value="MBB4663165.1"/>
    <property type="molecule type" value="Genomic_DNA"/>
</dbReference>
<feature type="region of interest" description="Disordered" evidence="1">
    <location>
        <begin position="114"/>
        <end position="134"/>
    </location>
</feature>
<feature type="domain" description="HNH nuclease" evidence="2">
    <location>
        <begin position="54"/>
        <end position="108"/>
    </location>
</feature>
<evidence type="ECO:0000313" key="4">
    <source>
        <dbReference type="Proteomes" id="UP000585272"/>
    </source>
</evidence>
<name>A0A840IFQ0_9ACTN</name>
<keyword evidence="3" id="KW-0540">Nuclease</keyword>
<keyword evidence="3" id="KW-0378">Hydrolase</keyword>